<gene>
    <name evidence="3" type="ORF">GCM10023184_36740</name>
</gene>
<keyword evidence="1" id="KW-0175">Coiled coil</keyword>
<dbReference type="Proteomes" id="UP001501725">
    <property type="component" value="Unassembled WGS sequence"/>
</dbReference>
<feature type="coiled-coil region" evidence="1">
    <location>
        <begin position="286"/>
        <end position="313"/>
    </location>
</feature>
<evidence type="ECO:0000256" key="1">
    <source>
        <dbReference type="SAM" id="Coils"/>
    </source>
</evidence>
<dbReference type="Pfam" id="PF14267">
    <property type="entry name" value="DUF4357"/>
    <property type="match status" value="1"/>
</dbReference>
<dbReference type="RefSeq" id="WP_345257291.1">
    <property type="nucleotide sequence ID" value="NZ_BAABGY010000011.1"/>
</dbReference>
<dbReference type="PROSITE" id="PS50164">
    <property type="entry name" value="GIY_YIG"/>
    <property type="match status" value="1"/>
</dbReference>
<comment type="caution">
    <text evidence="3">The sequence shown here is derived from an EMBL/GenBank/DDBJ whole genome shotgun (WGS) entry which is preliminary data.</text>
</comment>
<evidence type="ECO:0000313" key="4">
    <source>
        <dbReference type="Proteomes" id="UP001501725"/>
    </source>
</evidence>
<dbReference type="CDD" id="cd10447">
    <property type="entry name" value="GIY-YIG_unchar_2"/>
    <property type="match status" value="1"/>
</dbReference>
<keyword evidence="4" id="KW-1185">Reference proteome</keyword>
<dbReference type="InterPro" id="IPR000305">
    <property type="entry name" value="GIY-YIG_endonuc"/>
</dbReference>
<reference evidence="4" key="1">
    <citation type="journal article" date="2019" name="Int. J. Syst. Evol. Microbiol.">
        <title>The Global Catalogue of Microorganisms (GCM) 10K type strain sequencing project: providing services to taxonomists for standard genome sequencing and annotation.</title>
        <authorList>
            <consortium name="The Broad Institute Genomics Platform"/>
            <consortium name="The Broad Institute Genome Sequencing Center for Infectious Disease"/>
            <person name="Wu L."/>
            <person name="Ma J."/>
        </authorList>
    </citation>
    <scope>NUCLEOTIDE SEQUENCE [LARGE SCALE GENOMIC DNA]</scope>
    <source>
        <strain evidence="4">JCM 17919</strain>
    </source>
</reference>
<dbReference type="InterPro" id="IPR025579">
    <property type="entry name" value="DUF4357"/>
</dbReference>
<accession>A0ABP8HIB8</accession>
<sequence length="313" mass="34708">MNAFGKSIRIYLKDGTVTGIKFGEVVNQTIQSISCPRLRVSELSELAEANRPGVYFLFGEDEQTGEAKAYIGEAENVFNRLQSHISGKDFWNEVIFFVSKDENLTKSHVKYLESRLIQLAFSTKRYKVENQNLPQQSSLPLADRDAMEEFLTYIKLLIGVMGHKLLEEVTAVPQRIVLPAGDYSGASAAAEITFSLELFLTTGMVKAKAVQTDEGIVVLKGSEAAPTTTNSLGSGYRELRDRLIQNGTLAMESDKYVFQNNSLFNSSSAAGAVILGYNTSGPLNWKNEKGKTLKEIENARVRMEKRQERASAL</sequence>
<protein>
    <submittedName>
        <fullName evidence="3">GIY-YIG nuclease family protein</fullName>
    </submittedName>
</protein>
<dbReference type="EMBL" id="BAABGY010000011">
    <property type="protein sequence ID" value="GAA4339554.1"/>
    <property type="molecule type" value="Genomic_DNA"/>
</dbReference>
<name>A0ABP8HIB8_9BACT</name>
<organism evidence="3 4">
    <name type="scientific">Flaviaesturariibacter amylovorans</name>
    <dbReference type="NCBI Taxonomy" id="1084520"/>
    <lineage>
        <taxon>Bacteria</taxon>
        <taxon>Pseudomonadati</taxon>
        <taxon>Bacteroidota</taxon>
        <taxon>Chitinophagia</taxon>
        <taxon>Chitinophagales</taxon>
        <taxon>Chitinophagaceae</taxon>
        <taxon>Flaviaestuariibacter</taxon>
    </lineage>
</organism>
<proteinExistence type="predicted"/>
<evidence type="ECO:0000259" key="2">
    <source>
        <dbReference type="PROSITE" id="PS50164"/>
    </source>
</evidence>
<feature type="domain" description="GIY-YIG" evidence="2">
    <location>
        <begin position="50"/>
        <end position="128"/>
    </location>
</feature>
<evidence type="ECO:0000313" key="3">
    <source>
        <dbReference type="EMBL" id="GAA4339554.1"/>
    </source>
</evidence>